<accession>A0A8E6B5R7</accession>
<evidence type="ECO:0000313" key="1">
    <source>
        <dbReference type="EMBL" id="QVL31779.1"/>
    </source>
</evidence>
<organism evidence="1 2">
    <name type="scientific">Telmatocola sphagniphila</name>
    <dbReference type="NCBI Taxonomy" id="1123043"/>
    <lineage>
        <taxon>Bacteria</taxon>
        <taxon>Pseudomonadati</taxon>
        <taxon>Planctomycetota</taxon>
        <taxon>Planctomycetia</taxon>
        <taxon>Gemmatales</taxon>
        <taxon>Gemmataceae</taxon>
    </lineage>
</organism>
<dbReference type="AlphaFoldDB" id="A0A8E6B5R7"/>
<dbReference type="SUPFAM" id="SSF51197">
    <property type="entry name" value="Clavaminate synthase-like"/>
    <property type="match status" value="1"/>
</dbReference>
<evidence type="ECO:0000313" key="2">
    <source>
        <dbReference type="Proteomes" id="UP000676194"/>
    </source>
</evidence>
<dbReference type="Proteomes" id="UP000676194">
    <property type="component" value="Chromosome"/>
</dbReference>
<protein>
    <recommendedName>
        <fullName evidence="3">Phytanoyl-CoA dioxygenase</fullName>
    </recommendedName>
</protein>
<keyword evidence="2" id="KW-1185">Reference proteome</keyword>
<name>A0A8E6B5R7_9BACT</name>
<dbReference type="RefSeq" id="WP_213496060.1">
    <property type="nucleotide sequence ID" value="NZ_CP074694.1"/>
</dbReference>
<gene>
    <name evidence="1" type="ORF">KIH39_23540</name>
</gene>
<evidence type="ECO:0008006" key="3">
    <source>
        <dbReference type="Google" id="ProtNLM"/>
    </source>
</evidence>
<reference evidence="1" key="1">
    <citation type="submission" date="2021-05" db="EMBL/GenBank/DDBJ databases">
        <title>Complete genome sequence of the cellulolytic planctomycete Telmatocola sphagniphila SP2T and characterization of the first cellulase from planctomycetes.</title>
        <authorList>
            <person name="Rakitin A.L."/>
            <person name="Beletsky A.V."/>
            <person name="Naumoff D.G."/>
            <person name="Kulichevskaya I.S."/>
            <person name="Mardanov A.V."/>
            <person name="Ravin N.V."/>
            <person name="Dedysh S.N."/>
        </authorList>
    </citation>
    <scope>NUCLEOTIDE SEQUENCE</scope>
    <source>
        <strain evidence="1">SP2T</strain>
    </source>
</reference>
<dbReference type="Gene3D" id="2.60.120.620">
    <property type="entry name" value="q2cbj1_9rhob like domain"/>
    <property type="match status" value="1"/>
</dbReference>
<dbReference type="EMBL" id="CP074694">
    <property type="protein sequence ID" value="QVL31779.1"/>
    <property type="molecule type" value="Genomic_DNA"/>
</dbReference>
<dbReference type="KEGG" id="tsph:KIH39_23540"/>
<proteinExistence type="predicted"/>
<sequence length="290" mass="33244">MPMQSLKEKVRTKWMLSTQTVRARMNDFLTRTPPTDFESEVIHDLETEGVHVTSLDKLIPGRAEQVLNKASRYIREHQNPESAAFWKSSVASKDLIPQKLLEELPELFLLGLEDKLLSLVQRYIRLPIAYHGAVLRHSAVNGDNVGTRLWHLDAEDFHVFRMLIYLNDVHPGGGPFEYIPRRVGDTIRRPVSVAGGMINNEQMGTILPEDKWKQCTGPMGTVILCDAAQVYHHESRQKERERFVIMSGYSSHRPRNRTLSMAHFPVEEVATQLSKLVPAEKRRIVFGWRG</sequence>